<sequence>MNVTINGESRDLPGPMSVADYLNSLGLDIEHVAVEHNRAIVPRADFTAVRIAEGDHLEIIRFVGGG</sequence>
<dbReference type="InterPro" id="IPR012675">
    <property type="entry name" value="Beta-grasp_dom_sf"/>
</dbReference>
<proteinExistence type="predicted"/>
<reference evidence="1" key="1">
    <citation type="journal article" date="2022" name="Environ. Microbiol.">
        <title>Geoalkalibacter halelectricus SAP #1 sp. nov. possessing extracellular electron transfer and mineral#reducing capabilities from a haloalkaline environment.</title>
        <authorList>
            <person name="Yadav S."/>
            <person name="Singh R."/>
            <person name="Sundharam S.S."/>
            <person name="Chaudhary S."/>
            <person name="Krishnamurthi S."/>
            <person name="Patil S.A."/>
        </authorList>
    </citation>
    <scope>NUCLEOTIDE SEQUENCE</scope>
    <source>
        <strain evidence="1">SAP-1</strain>
    </source>
</reference>
<dbReference type="Pfam" id="PF02597">
    <property type="entry name" value="ThiS"/>
    <property type="match status" value="1"/>
</dbReference>
<evidence type="ECO:0000313" key="1">
    <source>
        <dbReference type="EMBL" id="UWZ78837.1"/>
    </source>
</evidence>
<dbReference type="Proteomes" id="UP001060414">
    <property type="component" value="Chromosome"/>
</dbReference>
<dbReference type="PANTHER" id="PTHR34472">
    <property type="entry name" value="SULFUR CARRIER PROTEIN THIS"/>
    <property type="match status" value="1"/>
</dbReference>
<dbReference type="InterPro" id="IPR016155">
    <property type="entry name" value="Mopterin_synth/thiamin_S_b"/>
</dbReference>
<evidence type="ECO:0000313" key="2">
    <source>
        <dbReference type="Proteomes" id="UP001060414"/>
    </source>
</evidence>
<dbReference type="CDD" id="cd00565">
    <property type="entry name" value="Ubl_ThiS"/>
    <property type="match status" value="1"/>
</dbReference>
<keyword evidence="2" id="KW-1185">Reference proteome</keyword>
<dbReference type="InterPro" id="IPR003749">
    <property type="entry name" value="ThiS/MoaD-like"/>
</dbReference>
<dbReference type="EMBL" id="CP092109">
    <property type="protein sequence ID" value="UWZ78837.1"/>
    <property type="molecule type" value="Genomic_DNA"/>
</dbReference>
<dbReference type="Gene3D" id="3.10.20.30">
    <property type="match status" value="1"/>
</dbReference>
<dbReference type="PANTHER" id="PTHR34472:SF1">
    <property type="entry name" value="SULFUR CARRIER PROTEIN THIS"/>
    <property type="match status" value="1"/>
</dbReference>
<organism evidence="1 2">
    <name type="scientific">Geoalkalibacter halelectricus</name>
    <dbReference type="NCBI Taxonomy" id="2847045"/>
    <lineage>
        <taxon>Bacteria</taxon>
        <taxon>Pseudomonadati</taxon>
        <taxon>Thermodesulfobacteriota</taxon>
        <taxon>Desulfuromonadia</taxon>
        <taxon>Desulfuromonadales</taxon>
        <taxon>Geoalkalibacteraceae</taxon>
        <taxon>Geoalkalibacter</taxon>
    </lineage>
</organism>
<name>A0ABY5ZI66_9BACT</name>
<protein>
    <submittedName>
        <fullName evidence="1">Sulfur carrier protein ThiS</fullName>
    </submittedName>
</protein>
<gene>
    <name evidence="1" type="primary">thiS</name>
    <name evidence="1" type="ORF">L9S41_14280</name>
</gene>
<dbReference type="RefSeq" id="WP_260747197.1">
    <property type="nucleotide sequence ID" value="NZ_CP092109.1"/>
</dbReference>
<dbReference type="NCBIfam" id="TIGR01683">
    <property type="entry name" value="thiS"/>
    <property type="match status" value="1"/>
</dbReference>
<accession>A0ABY5ZI66</accession>
<dbReference type="SUPFAM" id="SSF54285">
    <property type="entry name" value="MoaD/ThiS"/>
    <property type="match status" value="1"/>
</dbReference>
<dbReference type="InterPro" id="IPR010035">
    <property type="entry name" value="Thi_S"/>
</dbReference>